<sequence>MAESLAADVMEHKLKAAQIFSDSSTSIKEKNKINGQLKTDNEEDIYTLMKTLEKLRKIELNKWLESESLQRYLEVGRVPRGLRILITSTYENPNLEMLKEWAAHHANLLEEITLVNEKIDKFDKKEKVDSLINQ</sequence>
<reference evidence="1" key="1">
    <citation type="journal article" date="2022" name="bioRxiv">
        <title>Sequencing and chromosome-scale assembly of the giantPleurodeles waltlgenome.</title>
        <authorList>
            <person name="Brown T."/>
            <person name="Elewa A."/>
            <person name="Iarovenko S."/>
            <person name="Subramanian E."/>
            <person name="Araus A.J."/>
            <person name="Petzold A."/>
            <person name="Susuki M."/>
            <person name="Suzuki K.-i.T."/>
            <person name="Hayashi T."/>
            <person name="Toyoda A."/>
            <person name="Oliveira C."/>
            <person name="Osipova E."/>
            <person name="Leigh N.D."/>
            <person name="Simon A."/>
            <person name="Yun M.H."/>
        </authorList>
    </citation>
    <scope>NUCLEOTIDE SEQUENCE</scope>
    <source>
        <strain evidence="1">20211129_DDA</strain>
        <tissue evidence="1">Liver</tissue>
    </source>
</reference>
<dbReference type="AlphaFoldDB" id="A0AAV7QL58"/>
<proteinExistence type="predicted"/>
<name>A0AAV7QL58_PLEWA</name>
<dbReference type="EMBL" id="JANPWB010000010">
    <property type="protein sequence ID" value="KAJ1141179.1"/>
    <property type="molecule type" value="Genomic_DNA"/>
</dbReference>
<protein>
    <submittedName>
        <fullName evidence="1">Uncharacterized protein</fullName>
    </submittedName>
</protein>
<organism evidence="1 2">
    <name type="scientific">Pleurodeles waltl</name>
    <name type="common">Iberian ribbed newt</name>
    <dbReference type="NCBI Taxonomy" id="8319"/>
    <lineage>
        <taxon>Eukaryota</taxon>
        <taxon>Metazoa</taxon>
        <taxon>Chordata</taxon>
        <taxon>Craniata</taxon>
        <taxon>Vertebrata</taxon>
        <taxon>Euteleostomi</taxon>
        <taxon>Amphibia</taxon>
        <taxon>Batrachia</taxon>
        <taxon>Caudata</taxon>
        <taxon>Salamandroidea</taxon>
        <taxon>Salamandridae</taxon>
        <taxon>Pleurodelinae</taxon>
        <taxon>Pleurodeles</taxon>
    </lineage>
</organism>
<gene>
    <name evidence="1" type="ORF">NDU88_007514</name>
</gene>
<dbReference type="Proteomes" id="UP001066276">
    <property type="component" value="Chromosome 6"/>
</dbReference>
<evidence type="ECO:0000313" key="1">
    <source>
        <dbReference type="EMBL" id="KAJ1141179.1"/>
    </source>
</evidence>
<accession>A0AAV7QL58</accession>
<comment type="caution">
    <text evidence="1">The sequence shown here is derived from an EMBL/GenBank/DDBJ whole genome shotgun (WGS) entry which is preliminary data.</text>
</comment>
<evidence type="ECO:0000313" key="2">
    <source>
        <dbReference type="Proteomes" id="UP001066276"/>
    </source>
</evidence>
<keyword evidence="2" id="KW-1185">Reference proteome</keyword>